<feature type="transmembrane region" description="Helical" evidence="8">
    <location>
        <begin position="490"/>
        <end position="510"/>
    </location>
</feature>
<feature type="transmembrane region" description="Helical" evidence="8">
    <location>
        <begin position="516"/>
        <end position="534"/>
    </location>
</feature>
<feature type="transmembrane region" description="Helical" evidence="8">
    <location>
        <begin position="244"/>
        <end position="263"/>
    </location>
</feature>
<dbReference type="PANTHER" id="PTHR31145">
    <property type="entry name" value="INTEGRAL MEMBRANE PROTEIN (AFU_ORTHOLOGUE AFUA_7G01610)"/>
    <property type="match status" value="1"/>
</dbReference>
<evidence type="ECO:0000256" key="6">
    <source>
        <dbReference type="ARBA" id="ARBA00023136"/>
    </source>
</evidence>
<feature type="region of interest" description="Disordered" evidence="7">
    <location>
        <begin position="660"/>
        <end position="693"/>
    </location>
</feature>
<feature type="transmembrane region" description="Helical" evidence="8">
    <location>
        <begin position="580"/>
        <end position="606"/>
    </location>
</feature>
<evidence type="ECO:0000256" key="3">
    <source>
        <dbReference type="ARBA" id="ARBA00022692"/>
    </source>
</evidence>
<gene>
    <name evidence="10" type="ORF">HPODL_02714</name>
</gene>
<feature type="compositionally biased region" description="Polar residues" evidence="7">
    <location>
        <begin position="676"/>
        <end position="690"/>
    </location>
</feature>
<comment type="subcellular location">
    <subcellularLocation>
        <location evidence="1">Membrane</location>
        <topology evidence="1">Multi-pass membrane protein</topology>
    </subcellularLocation>
</comment>
<dbReference type="SMART" id="SM01320">
    <property type="entry name" value="TRP_N"/>
    <property type="match status" value="1"/>
</dbReference>
<evidence type="ECO:0000256" key="8">
    <source>
        <dbReference type="SAM" id="Phobius"/>
    </source>
</evidence>
<keyword evidence="3 8" id="KW-0812">Transmembrane</keyword>
<feature type="domain" description="ML-like" evidence="9">
    <location>
        <begin position="30"/>
        <end position="173"/>
    </location>
</feature>
<dbReference type="RefSeq" id="XP_013932506.1">
    <property type="nucleotide sequence ID" value="XM_014077031.1"/>
</dbReference>
<reference evidence="10 11" key="1">
    <citation type="journal article" date="2013" name="BMC Genomics">
        <title>Genome sequence and analysis of methylotrophic yeast Hansenula polymorpha DL1.</title>
        <authorList>
            <person name="Ravin N.V."/>
            <person name="Eldarov M.A."/>
            <person name="Kadnikov V.V."/>
            <person name="Beletsky A.V."/>
            <person name="Schneider J."/>
            <person name="Mardanova E.S."/>
            <person name="Smekalova E.M."/>
            <person name="Zvereva M.I."/>
            <person name="Dontsova O.A."/>
            <person name="Mardanov A.V."/>
            <person name="Skryabin K.G."/>
        </authorList>
    </citation>
    <scope>NUCLEOTIDE SEQUENCE [LARGE SCALE GENOMIC DNA]</scope>
    <source>
        <strain evidence="11">ATCC 26012 / BCRC 20466 / JCM 22074 / NRRL Y-7560 / DL-1</strain>
    </source>
</reference>
<evidence type="ECO:0000259" key="9">
    <source>
        <dbReference type="SMART" id="SM01320"/>
    </source>
</evidence>
<dbReference type="KEGG" id="opa:HPODL_02714"/>
<dbReference type="Pfam" id="PF14558">
    <property type="entry name" value="TRP_N"/>
    <property type="match status" value="1"/>
</dbReference>
<name>W1Q800_OGAPD</name>
<dbReference type="InterPro" id="IPR032800">
    <property type="entry name" value="TRP_N"/>
</dbReference>
<sequence length="741" mass="81793">MKLTPYFTFSIWFLIQGLIVEAGNNDMKKKYIKSSSLLTCMENSEFSSSYFDVTFYPDNSTVVIDIDGNSLISGYVTADLSLVVYGLNVYSTTVDLCSLDYATLCPISSGRLSISGYSYKITSDMINKIPSIAYTIPDLDAYVKVVAYSTNDTSKASPLACVKAVLSNGKTVQTRYAGWPIAIISGFGLVVSSFVSILGHSATAAHIASNAASLFIYFQNLAIMSMMGVALVPPIAASWAQNFMWSLGIIKVKFMQSIIFWYVQATGGSVTSILRSKSVISISVQKMLKQLKLVKRLSVESSDSMADVLDDSDLYTTDESDVGSKTLILRGVQRVAYLSGIEISNFFMTGVIFFLFVGFVLLVLTSLFKGVCELMARTGVIKGNKLIGFRKNYRSVIKGCLYRLYNITFPALTLLCIWEFTRVDSAGCVVFAVAILAISLILMVYAAVMILISGSRSTRKFKNPAYLLFGDEKILHKFGFLYAQYKANNYYWVTVHLVYLFVRALFIAVLQNHGKAVAVIVFAMELFYCIGLIVKRPFMDKRTNIFNIFIAVINVVNSIFYLFFSNIFKQPAAVSSVAAVVYFILNAIFAAILLIFTIVTCTLALIRKNPDTRYEPIKDDRLAFIPNERGEGGKVEYELAALGATAMRGHDRNSYLIENQSGSNAGLAPSPEQKMSDSTSGSSVNPFSNANEDEHSRNSFIFKAAANNSAHSSMAQTKNEGGNFNMDAGQGYTNYRRRDLL</sequence>
<feature type="transmembrane region" description="Helical" evidence="8">
    <location>
        <begin position="346"/>
        <end position="368"/>
    </location>
</feature>
<dbReference type="HOGENOM" id="CLU_010226_1_0_1"/>
<dbReference type="Pfam" id="PF06011">
    <property type="entry name" value="TRP"/>
    <property type="match status" value="1"/>
</dbReference>
<evidence type="ECO:0000256" key="2">
    <source>
        <dbReference type="ARBA" id="ARBA00010642"/>
    </source>
</evidence>
<dbReference type="GO" id="GO:0055085">
    <property type="term" value="P:transmembrane transport"/>
    <property type="evidence" value="ECO:0007669"/>
    <property type="project" value="TreeGrafter"/>
</dbReference>
<feature type="transmembrane region" description="Helical" evidence="8">
    <location>
        <begin position="211"/>
        <end position="232"/>
    </location>
</feature>
<keyword evidence="4" id="KW-0732">Signal</keyword>
<evidence type="ECO:0000313" key="11">
    <source>
        <dbReference type="Proteomes" id="UP000008673"/>
    </source>
</evidence>
<dbReference type="GO" id="GO:0016020">
    <property type="term" value="C:membrane"/>
    <property type="evidence" value="ECO:0007669"/>
    <property type="project" value="UniProtKB-SubCell"/>
</dbReference>
<feature type="transmembrane region" description="Helical" evidence="8">
    <location>
        <begin position="6"/>
        <end position="23"/>
    </location>
</feature>
<feature type="transmembrane region" description="Helical" evidence="8">
    <location>
        <begin position="546"/>
        <end position="568"/>
    </location>
</feature>
<accession>W1Q800</accession>
<feature type="transmembrane region" description="Helical" evidence="8">
    <location>
        <begin position="400"/>
        <end position="420"/>
    </location>
</feature>
<dbReference type="Proteomes" id="UP000008673">
    <property type="component" value="Unassembled WGS sequence"/>
</dbReference>
<keyword evidence="11" id="KW-1185">Reference proteome</keyword>
<dbReference type="AlphaFoldDB" id="W1Q800"/>
<dbReference type="OrthoDB" id="5212126at2759"/>
<evidence type="ECO:0000256" key="5">
    <source>
        <dbReference type="ARBA" id="ARBA00022989"/>
    </source>
</evidence>
<feature type="region of interest" description="Disordered" evidence="7">
    <location>
        <begin position="711"/>
        <end position="741"/>
    </location>
</feature>
<dbReference type="OMA" id="FQAQAFI"/>
<evidence type="ECO:0000256" key="4">
    <source>
        <dbReference type="ARBA" id="ARBA00022729"/>
    </source>
</evidence>
<keyword evidence="5 8" id="KW-1133">Transmembrane helix</keyword>
<dbReference type="InterPro" id="IPR010308">
    <property type="entry name" value="TRP_C"/>
</dbReference>
<dbReference type="GO" id="GO:0009272">
    <property type="term" value="P:fungal-type cell wall biogenesis"/>
    <property type="evidence" value="ECO:0007669"/>
    <property type="project" value="TreeGrafter"/>
</dbReference>
<evidence type="ECO:0000256" key="1">
    <source>
        <dbReference type="ARBA" id="ARBA00004141"/>
    </source>
</evidence>
<comment type="caution">
    <text evidence="10">The sequence shown here is derived from an EMBL/GenBank/DDBJ whole genome shotgun (WGS) entry which is preliminary data.</text>
</comment>
<dbReference type="eggNOG" id="ENOG502QSVZ">
    <property type="taxonomic scope" value="Eukaryota"/>
</dbReference>
<dbReference type="PANTHER" id="PTHR31145:SF2">
    <property type="entry name" value="FLAVIN CARRIER PROTEIN 2"/>
    <property type="match status" value="1"/>
</dbReference>
<dbReference type="GeneID" id="25772166"/>
<organism evidence="10 11">
    <name type="scientific">Ogataea parapolymorpha (strain ATCC 26012 / BCRC 20466 / JCM 22074 / NRRL Y-7560 / DL-1)</name>
    <name type="common">Yeast</name>
    <name type="synonym">Hansenula polymorpha</name>
    <dbReference type="NCBI Taxonomy" id="871575"/>
    <lineage>
        <taxon>Eukaryota</taxon>
        <taxon>Fungi</taxon>
        <taxon>Dikarya</taxon>
        <taxon>Ascomycota</taxon>
        <taxon>Saccharomycotina</taxon>
        <taxon>Pichiomycetes</taxon>
        <taxon>Pichiales</taxon>
        <taxon>Pichiaceae</taxon>
        <taxon>Ogataea</taxon>
    </lineage>
</organism>
<evidence type="ECO:0000313" key="10">
    <source>
        <dbReference type="EMBL" id="ESW96076.1"/>
    </source>
</evidence>
<comment type="similarity">
    <text evidence="2">Belongs to the transient receptor potential (TRP) ion channel family.</text>
</comment>
<feature type="transmembrane region" description="Helical" evidence="8">
    <location>
        <begin position="426"/>
        <end position="452"/>
    </location>
</feature>
<dbReference type="InterPro" id="IPR040241">
    <property type="entry name" value="TRP_Flc/Pkd2-like"/>
</dbReference>
<feature type="transmembrane region" description="Helical" evidence="8">
    <location>
        <begin position="176"/>
        <end position="199"/>
    </location>
</feature>
<dbReference type="STRING" id="871575.W1Q800"/>
<keyword evidence="6 8" id="KW-0472">Membrane</keyword>
<proteinExistence type="inferred from homology"/>
<dbReference type="EMBL" id="AEOI02000010">
    <property type="protein sequence ID" value="ESW96076.1"/>
    <property type="molecule type" value="Genomic_DNA"/>
</dbReference>
<protein>
    <submittedName>
        <fullName evidence="10">Flavin carrier protein 2</fullName>
    </submittedName>
</protein>
<evidence type="ECO:0000256" key="7">
    <source>
        <dbReference type="SAM" id="MobiDB-lite"/>
    </source>
</evidence>